<dbReference type="InterPro" id="IPR037401">
    <property type="entry name" value="SnoaL-like"/>
</dbReference>
<dbReference type="SUPFAM" id="SSF54427">
    <property type="entry name" value="NTF2-like"/>
    <property type="match status" value="1"/>
</dbReference>
<dbReference type="AlphaFoldDB" id="A0A7S4KLI8"/>
<dbReference type="Gene3D" id="3.10.450.50">
    <property type="match status" value="1"/>
</dbReference>
<organism evidence="2">
    <name type="scientific">Guillardia theta</name>
    <name type="common">Cryptophyte</name>
    <name type="synonym">Cryptomonas phi</name>
    <dbReference type="NCBI Taxonomy" id="55529"/>
    <lineage>
        <taxon>Eukaryota</taxon>
        <taxon>Cryptophyceae</taxon>
        <taxon>Pyrenomonadales</taxon>
        <taxon>Geminigeraceae</taxon>
        <taxon>Guillardia</taxon>
    </lineage>
</organism>
<feature type="domain" description="SnoaL-like" evidence="1">
    <location>
        <begin position="27"/>
        <end position="126"/>
    </location>
</feature>
<reference evidence="2" key="1">
    <citation type="submission" date="2021-01" db="EMBL/GenBank/DDBJ databases">
        <authorList>
            <person name="Corre E."/>
            <person name="Pelletier E."/>
            <person name="Niang G."/>
            <person name="Scheremetjew M."/>
            <person name="Finn R."/>
            <person name="Kale V."/>
            <person name="Holt S."/>
            <person name="Cochrane G."/>
            <person name="Meng A."/>
            <person name="Brown T."/>
            <person name="Cohen L."/>
        </authorList>
    </citation>
    <scope>NUCLEOTIDE SEQUENCE</scope>
    <source>
        <strain evidence="2">CCMP 2712</strain>
    </source>
</reference>
<dbReference type="EMBL" id="HBKN01018651">
    <property type="protein sequence ID" value="CAE2298605.1"/>
    <property type="molecule type" value="Transcribed_RNA"/>
</dbReference>
<evidence type="ECO:0000313" key="2">
    <source>
        <dbReference type="EMBL" id="CAE2298605.1"/>
    </source>
</evidence>
<evidence type="ECO:0000259" key="1">
    <source>
        <dbReference type="Pfam" id="PF12680"/>
    </source>
</evidence>
<gene>
    <name evidence="2" type="ORF">GTHE00462_LOCUS14704</name>
</gene>
<protein>
    <recommendedName>
        <fullName evidence="1">SnoaL-like domain-containing protein</fullName>
    </recommendedName>
</protein>
<proteinExistence type="predicted"/>
<dbReference type="Pfam" id="PF12680">
    <property type="entry name" value="SnoaL_2"/>
    <property type="match status" value="1"/>
</dbReference>
<name>A0A7S4KLI8_GUITH</name>
<dbReference type="InterPro" id="IPR032710">
    <property type="entry name" value="NTF2-like_dom_sf"/>
</dbReference>
<sequence>MSRSMSKFQILVQIIVIGETAMAEDRVKKYFEVWNKHDKEGVGKMFADDGSLRDWEVEVKGAQNVADANGKIFQSAPGIQIEVLKIHYSAATSTASAEILVHVNDADKTVLKVVDVIEYNDAGLISSLRAYKG</sequence>
<accession>A0A7S4KLI8</accession>